<dbReference type="InterPro" id="IPR021067">
    <property type="entry name" value="Glycosyltransferase"/>
</dbReference>
<dbReference type="Pfam" id="PF11397">
    <property type="entry name" value="GlcNAc"/>
    <property type="match status" value="1"/>
</dbReference>
<sequence>FRSQIRVDELHADSARGPVFARHHQQKLIHDEEFCLQVDAHSAFTKDWDLGVVSDWKATNNEMAVLSTYLHDLHNFISDDGSNNGANYDHCMCSYPYYPFPVVDISFL</sequence>
<evidence type="ECO:0000313" key="1">
    <source>
        <dbReference type="EMBL" id="KAF0775030.1"/>
    </source>
</evidence>
<reference evidence="1 2" key="1">
    <citation type="submission" date="2019-06" db="EMBL/GenBank/DDBJ databases">
        <title>Genomics analysis of Aphanomyces spp. identifies a new class of oomycete effector associated with host adaptation.</title>
        <authorList>
            <person name="Gaulin E."/>
        </authorList>
    </citation>
    <scope>NUCLEOTIDE SEQUENCE [LARGE SCALE GENOMIC DNA]</scope>
    <source>
        <strain evidence="1 2">E</strain>
    </source>
</reference>
<proteinExistence type="predicted"/>
<name>A0A6A5AXN0_APHAT</name>
<dbReference type="AlphaFoldDB" id="A0A6A5AXN0"/>
<dbReference type="PANTHER" id="PTHR34496:SF6">
    <property type="entry name" value="GLYCOSYLTRANSFERASE 2-LIKE DOMAIN-CONTAINING PROTEIN"/>
    <property type="match status" value="1"/>
</dbReference>
<dbReference type="EMBL" id="VJMI01002564">
    <property type="protein sequence ID" value="KAF0775030.1"/>
    <property type="molecule type" value="Genomic_DNA"/>
</dbReference>
<organism evidence="1 2">
    <name type="scientific">Aphanomyces astaci</name>
    <name type="common">Crayfish plague agent</name>
    <dbReference type="NCBI Taxonomy" id="112090"/>
    <lineage>
        <taxon>Eukaryota</taxon>
        <taxon>Sar</taxon>
        <taxon>Stramenopiles</taxon>
        <taxon>Oomycota</taxon>
        <taxon>Saprolegniomycetes</taxon>
        <taxon>Saprolegniales</taxon>
        <taxon>Verrucalvaceae</taxon>
        <taxon>Aphanomyces</taxon>
    </lineage>
</organism>
<evidence type="ECO:0008006" key="3">
    <source>
        <dbReference type="Google" id="ProtNLM"/>
    </source>
</evidence>
<protein>
    <recommendedName>
        <fullName evidence="3">Glycosyltransferase 2-like domain-containing protein</fullName>
    </recommendedName>
</protein>
<comment type="caution">
    <text evidence="1">The sequence shown here is derived from an EMBL/GenBank/DDBJ whole genome shotgun (WGS) entry which is preliminary data.</text>
</comment>
<accession>A0A6A5AXN0</accession>
<dbReference type="PANTHER" id="PTHR34496">
    <property type="entry name" value="GLCNAC TRANSFERASE-RELATED"/>
    <property type="match status" value="1"/>
</dbReference>
<dbReference type="Proteomes" id="UP000469452">
    <property type="component" value="Unassembled WGS sequence"/>
</dbReference>
<gene>
    <name evidence="1" type="ORF">AaE_001270</name>
</gene>
<evidence type="ECO:0000313" key="2">
    <source>
        <dbReference type="Proteomes" id="UP000469452"/>
    </source>
</evidence>
<feature type="non-terminal residue" evidence="1">
    <location>
        <position position="1"/>
    </location>
</feature>